<comment type="caution">
    <text evidence="1">The sequence shown here is derived from an EMBL/GenBank/DDBJ whole genome shotgun (WGS) entry which is preliminary data.</text>
</comment>
<evidence type="ECO:0000313" key="1">
    <source>
        <dbReference type="EMBL" id="GES79607.1"/>
    </source>
</evidence>
<dbReference type="AlphaFoldDB" id="A0A8H3L695"/>
<organism evidence="1 2">
    <name type="scientific">Rhizophagus clarus</name>
    <dbReference type="NCBI Taxonomy" id="94130"/>
    <lineage>
        <taxon>Eukaryota</taxon>
        <taxon>Fungi</taxon>
        <taxon>Fungi incertae sedis</taxon>
        <taxon>Mucoromycota</taxon>
        <taxon>Glomeromycotina</taxon>
        <taxon>Glomeromycetes</taxon>
        <taxon>Glomerales</taxon>
        <taxon>Glomeraceae</taxon>
        <taxon>Rhizophagus</taxon>
    </lineage>
</organism>
<gene>
    <name evidence="1" type="ORF">RCL2_000690700</name>
</gene>
<dbReference type="EMBL" id="BLAL01000044">
    <property type="protein sequence ID" value="GES79607.1"/>
    <property type="molecule type" value="Genomic_DNA"/>
</dbReference>
<sequence>MSNNQSIDSLKELNTLLLPSYAKIPEFEKEFAEVKQNNTDTSLYEDEEIDVFISEESVNVPSSIIAQPKQRKPGYKIIGRGLVMR</sequence>
<evidence type="ECO:0000313" key="2">
    <source>
        <dbReference type="Proteomes" id="UP000615446"/>
    </source>
</evidence>
<accession>A0A8H3L695</accession>
<reference evidence="1" key="1">
    <citation type="submission" date="2019-10" db="EMBL/GenBank/DDBJ databases">
        <title>Conservation and host-specific expression of non-tandemly repeated heterogenous ribosome RNA gene in arbuscular mycorrhizal fungi.</title>
        <authorList>
            <person name="Maeda T."/>
            <person name="Kobayashi Y."/>
            <person name="Nakagawa T."/>
            <person name="Ezawa T."/>
            <person name="Yamaguchi K."/>
            <person name="Bino T."/>
            <person name="Nishimoto Y."/>
            <person name="Shigenobu S."/>
            <person name="Kawaguchi M."/>
        </authorList>
    </citation>
    <scope>NUCLEOTIDE SEQUENCE</scope>
    <source>
        <strain evidence="1">HR1</strain>
    </source>
</reference>
<protein>
    <submittedName>
        <fullName evidence="1">Uncharacterized protein</fullName>
    </submittedName>
</protein>
<name>A0A8H3L695_9GLOM</name>
<dbReference type="Proteomes" id="UP000615446">
    <property type="component" value="Unassembled WGS sequence"/>
</dbReference>
<proteinExistence type="predicted"/>